<dbReference type="PANTHER" id="PTHR10075">
    <property type="entry name" value="BASIGIN RELATED"/>
    <property type="match status" value="1"/>
</dbReference>
<reference evidence="6" key="1">
    <citation type="submission" date="2012-12" db="EMBL/GenBank/DDBJ databases">
        <authorList>
            <person name="Hellsten U."/>
            <person name="Grimwood J."/>
            <person name="Chapman J.A."/>
            <person name="Shapiro H."/>
            <person name="Aerts A."/>
            <person name="Otillar R.P."/>
            <person name="Terry A.Y."/>
            <person name="Boore J.L."/>
            <person name="Simakov O."/>
            <person name="Marletaz F."/>
            <person name="Cho S.-J."/>
            <person name="Edsinger-Gonzales E."/>
            <person name="Havlak P."/>
            <person name="Kuo D.-H."/>
            <person name="Larsson T."/>
            <person name="Lv J."/>
            <person name="Arendt D."/>
            <person name="Savage R."/>
            <person name="Osoegawa K."/>
            <person name="de Jong P."/>
            <person name="Lindberg D.R."/>
            <person name="Seaver E.C."/>
            <person name="Weisblat D.A."/>
            <person name="Putnam N.H."/>
            <person name="Grigoriev I.V."/>
            <person name="Rokhsar D.S."/>
        </authorList>
    </citation>
    <scope>NUCLEOTIDE SEQUENCE</scope>
</reference>
<dbReference type="InterPro" id="IPR013098">
    <property type="entry name" value="Ig_I-set"/>
</dbReference>
<dbReference type="FunFam" id="2.60.40.10:FF:000747">
    <property type="entry name" value="obscurin isoform X6"/>
    <property type="match status" value="1"/>
</dbReference>
<dbReference type="SMART" id="SM00408">
    <property type="entry name" value="IGc2"/>
    <property type="match status" value="3"/>
</dbReference>
<dbReference type="RefSeq" id="XP_009016776.1">
    <property type="nucleotide sequence ID" value="XM_009018528.1"/>
</dbReference>
<dbReference type="Pfam" id="PF07679">
    <property type="entry name" value="I-set"/>
    <property type="match status" value="3"/>
</dbReference>
<evidence type="ECO:0000313" key="4">
    <source>
        <dbReference type="EMBL" id="ESO04843.1"/>
    </source>
</evidence>
<dbReference type="PANTHER" id="PTHR10075:SF101">
    <property type="entry name" value="ZWEI IG DOMAIN PROTEIN ZIG-3"/>
    <property type="match status" value="1"/>
</dbReference>
<dbReference type="SMART" id="SM00409">
    <property type="entry name" value="IG"/>
    <property type="match status" value="3"/>
</dbReference>
<dbReference type="Gene3D" id="2.60.40.10">
    <property type="entry name" value="Immunoglobulins"/>
    <property type="match status" value="3"/>
</dbReference>
<dbReference type="InterPro" id="IPR003599">
    <property type="entry name" value="Ig_sub"/>
</dbReference>
<accession>T1G3A4</accession>
<keyword evidence="2" id="KW-0393">Immunoglobulin domain</keyword>
<evidence type="ECO:0000259" key="3">
    <source>
        <dbReference type="PROSITE" id="PS50835"/>
    </source>
</evidence>
<dbReference type="EnsemblMetazoa" id="HelroT78293">
    <property type="protein sequence ID" value="HelroP78293"/>
    <property type="gene ID" value="HelroG78293"/>
</dbReference>
<dbReference type="InterPro" id="IPR036179">
    <property type="entry name" value="Ig-like_dom_sf"/>
</dbReference>
<dbReference type="InParanoid" id="T1G3A4"/>
<evidence type="ECO:0000256" key="1">
    <source>
        <dbReference type="ARBA" id="ARBA00022553"/>
    </source>
</evidence>
<dbReference type="KEGG" id="hro:HELRODRAFT_78293"/>
<feature type="domain" description="Ig-like" evidence="3">
    <location>
        <begin position="89"/>
        <end position="178"/>
    </location>
</feature>
<dbReference type="OMA" id="NIDNTHI"/>
<dbReference type="FunFam" id="2.60.40.10:FF:000977">
    <property type="entry name" value="Myosin binding protein H like"/>
    <property type="match status" value="1"/>
</dbReference>
<dbReference type="CTD" id="20215552"/>
<evidence type="ECO:0000313" key="6">
    <source>
        <dbReference type="Proteomes" id="UP000015101"/>
    </source>
</evidence>
<dbReference type="STRING" id="6412.T1G3A4"/>
<dbReference type="EMBL" id="KB096411">
    <property type="protein sequence ID" value="ESO04843.1"/>
    <property type="molecule type" value="Genomic_DNA"/>
</dbReference>
<reference evidence="4 6" key="2">
    <citation type="journal article" date="2013" name="Nature">
        <title>Insights into bilaterian evolution from three spiralian genomes.</title>
        <authorList>
            <person name="Simakov O."/>
            <person name="Marletaz F."/>
            <person name="Cho S.J."/>
            <person name="Edsinger-Gonzales E."/>
            <person name="Havlak P."/>
            <person name="Hellsten U."/>
            <person name="Kuo D.H."/>
            <person name="Larsson T."/>
            <person name="Lv J."/>
            <person name="Arendt D."/>
            <person name="Savage R."/>
            <person name="Osoegawa K."/>
            <person name="de Jong P."/>
            <person name="Grimwood J."/>
            <person name="Chapman J.A."/>
            <person name="Shapiro H."/>
            <person name="Aerts A."/>
            <person name="Otillar R.P."/>
            <person name="Terry A.Y."/>
            <person name="Boore J.L."/>
            <person name="Grigoriev I.V."/>
            <person name="Lindberg D.R."/>
            <person name="Seaver E.C."/>
            <person name="Weisblat D.A."/>
            <person name="Putnam N.H."/>
            <person name="Rokhsar D.S."/>
        </authorList>
    </citation>
    <scope>NUCLEOTIDE SEQUENCE</scope>
</reference>
<dbReference type="eggNOG" id="KOG0613">
    <property type="taxonomic scope" value="Eukaryota"/>
</dbReference>
<name>T1G3A4_HELRO</name>
<dbReference type="SUPFAM" id="SSF48726">
    <property type="entry name" value="Immunoglobulin"/>
    <property type="match status" value="3"/>
</dbReference>
<dbReference type="GO" id="GO:0030016">
    <property type="term" value="C:myofibril"/>
    <property type="evidence" value="ECO:0007669"/>
    <property type="project" value="UniProtKB-ARBA"/>
</dbReference>
<organism evidence="5 6">
    <name type="scientific">Helobdella robusta</name>
    <name type="common">Californian leech</name>
    <dbReference type="NCBI Taxonomy" id="6412"/>
    <lineage>
        <taxon>Eukaryota</taxon>
        <taxon>Metazoa</taxon>
        <taxon>Spiralia</taxon>
        <taxon>Lophotrochozoa</taxon>
        <taxon>Annelida</taxon>
        <taxon>Clitellata</taxon>
        <taxon>Hirudinea</taxon>
        <taxon>Rhynchobdellida</taxon>
        <taxon>Glossiphoniidae</taxon>
        <taxon>Helobdella</taxon>
    </lineage>
</organism>
<protein>
    <recommendedName>
        <fullName evidence="3">Ig-like domain-containing protein</fullName>
    </recommendedName>
</protein>
<dbReference type="EMBL" id="AMQM01003944">
    <property type="status" value="NOT_ANNOTATED_CDS"/>
    <property type="molecule type" value="Genomic_DNA"/>
</dbReference>
<reference evidence="5" key="3">
    <citation type="submission" date="2015-06" db="UniProtKB">
        <authorList>
            <consortium name="EnsemblMetazoa"/>
        </authorList>
    </citation>
    <scope>IDENTIFICATION</scope>
</reference>
<dbReference type="FunFam" id="2.60.40.10:FF:000107">
    <property type="entry name" value="Myosin, light chain kinase a"/>
    <property type="match status" value="1"/>
</dbReference>
<dbReference type="InterPro" id="IPR007110">
    <property type="entry name" value="Ig-like_dom"/>
</dbReference>
<dbReference type="HOGENOM" id="CLU_069966_0_0_1"/>
<evidence type="ECO:0000256" key="2">
    <source>
        <dbReference type="ARBA" id="ARBA00023319"/>
    </source>
</evidence>
<sequence length="290" mass="32482">RFEIFFTGFPAPEIKWYRDDVEIQPSRDFQISQSFQSSQLLIPEVFPEDAGSYSVRALSDTGFAECRAVLKVEGLLFIPRISTVKDSPPEVKNYLQDISVNVNEPVAFDCKIVGHPKPEVTWFKDGQKLPESPRYKTVTDDEGHQTLLIYHITPVDQGVYVCEATNKLGRQSTSAKLTIKGEPRFVKAPSPPSTHTFPKLLQPLQDVTANEGESVQLKCVIVSEPYPVVTWYHNGQPIKPSKYFTMTSEPNGSHVLKLAAVFSEDEGSYKCVARNAKGHVETSGKLFIRC</sequence>
<dbReference type="PROSITE" id="PS50835">
    <property type="entry name" value="IG_LIKE"/>
    <property type="match status" value="2"/>
</dbReference>
<dbReference type="OrthoDB" id="6278821at2759"/>
<keyword evidence="1" id="KW-0597">Phosphoprotein</keyword>
<proteinExistence type="predicted"/>
<evidence type="ECO:0000313" key="5">
    <source>
        <dbReference type="EnsemblMetazoa" id="HelroP78293"/>
    </source>
</evidence>
<dbReference type="AlphaFoldDB" id="T1G3A4"/>
<dbReference type="InterPro" id="IPR013783">
    <property type="entry name" value="Ig-like_fold"/>
</dbReference>
<keyword evidence="6" id="KW-1185">Reference proteome</keyword>
<dbReference type="InterPro" id="IPR003598">
    <property type="entry name" value="Ig_sub2"/>
</dbReference>
<feature type="domain" description="Ig-like" evidence="3">
    <location>
        <begin position="198"/>
        <end position="287"/>
    </location>
</feature>
<gene>
    <name evidence="5" type="primary">20215552</name>
    <name evidence="4" type="ORF">HELRODRAFT_78293</name>
</gene>
<dbReference type="GeneID" id="20215552"/>
<dbReference type="Proteomes" id="UP000015101">
    <property type="component" value="Unassembled WGS sequence"/>
</dbReference>